<organism evidence="2 3">
    <name type="scientific">Plasmodium vivax</name>
    <name type="common">malaria parasite P. vivax</name>
    <dbReference type="NCBI Taxonomy" id="5855"/>
    <lineage>
        <taxon>Eukaryota</taxon>
        <taxon>Sar</taxon>
        <taxon>Alveolata</taxon>
        <taxon>Apicomplexa</taxon>
        <taxon>Aconoidasida</taxon>
        <taxon>Haemosporida</taxon>
        <taxon>Plasmodiidae</taxon>
        <taxon>Plasmodium</taxon>
        <taxon>Plasmodium (Plasmodium)</taxon>
    </lineage>
</organism>
<gene>
    <name evidence="2" type="ORF">PVC01_000056900</name>
</gene>
<feature type="transmembrane region" description="Helical" evidence="1">
    <location>
        <begin position="173"/>
        <end position="195"/>
    </location>
</feature>
<evidence type="ECO:0000313" key="2">
    <source>
        <dbReference type="EMBL" id="SCA81863.1"/>
    </source>
</evidence>
<dbReference type="Pfam" id="PF12420">
    <property type="entry name" value="DUF3671"/>
    <property type="match status" value="1"/>
</dbReference>
<sequence>LENHDFQKKLIEKKLREKYLVGGKHRNTSNRIEDESKVRNIKGEILNNLDEYKKKYKNRHSKRKGLGKLECYCEKKVFDKFDYIYELAEKVKNEEKAFKKKINNKYVYRLIIFALVPLFGFLMPLIFNKYGPFSLYCVIDCREHGTSSDDYDHSGSGYVKSSIKSETWTLVNILNDVFLCTSTLIVVFFISYIFVKYIKYESLKAGKG</sequence>
<evidence type="ECO:0008006" key="4">
    <source>
        <dbReference type="Google" id="ProtNLM"/>
    </source>
</evidence>
<evidence type="ECO:0000256" key="1">
    <source>
        <dbReference type="SAM" id="Phobius"/>
    </source>
</evidence>
<evidence type="ECO:0000313" key="3">
    <source>
        <dbReference type="Proteomes" id="UP000305196"/>
    </source>
</evidence>
<keyword evidence="1" id="KW-0812">Transmembrane</keyword>
<protein>
    <recommendedName>
        <fullName evidence="4">Variable surface protein Vir35</fullName>
    </recommendedName>
</protein>
<dbReference type="InterPro" id="IPR022139">
    <property type="entry name" value="Fam-L/Fam-M-like_plasmodium"/>
</dbReference>
<dbReference type="Proteomes" id="UP000305196">
    <property type="component" value="Unassembled WGS sequence"/>
</dbReference>
<proteinExistence type="predicted"/>
<reference evidence="2 3" key="1">
    <citation type="submission" date="2016-07" db="EMBL/GenBank/DDBJ databases">
        <authorList>
            <consortium name="Pathogen Informatics"/>
        </authorList>
    </citation>
    <scope>NUCLEOTIDE SEQUENCE [LARGE SCALE GENOMIC DNA]</scope>
</reference>
<feature type="non-terminal residue" evidence="2">
    <location>
        <position position="1"/>
    </location>
</feature>
<feature type="transmembrane region" description="Helical" evidence="1">
    <location>
        <begin position="106"/>
        <end position="127"/>
    </location>
</feature>
<dbReference type="EMBL" id="FLYI01000133">
    <property type="protein sequence ID" value="SCA81863.1"/>
    <property type="molecule type" value="Genomic_DNA"/>
</dbReference>
<accession>A0A1G4EF22</accession>
<name>A0A1G4EF22_PLAVI</name>
<dbReference type="AlphaFoldDB" id="A0A1G4EF22"/>
<keyword evidence="1" id="KW-1133">Transmembrane helix</keyword>
<feature type="non-terminal residue" evidence="2">
    <location>
        <position position="208"/>
    </location>
</feature>
<keyword evidence="1" id="KW-0472">Membrane</keyword>